<protein>
    <submittedName>
        <fullName evidence="2 3">Uncharacterized protein</fullName>
    </submittedName>
</protein>
<reference evidence="2 3" key="1">
    <citation type="journal article" date="2010" name="Nature">
        <title>Genome sequencing and analysis of the model grass Brachypodium distachyon.</title>
        <authorList>
            <consortium name="International Brachypodium Initiative"/>
        </authorList>
    </citation>
    <scope>NUCLEOTIDE SEQUENCE [LARGE SCALE GENOMIC DNA]</scope>
    <source>
        <strain evidence="2 3">Bd21</strain>
    </source>
</reference>
<proteinExistence type="predicted"/>
<reference evidence="3" key="3">
    <citation type="submission" date="2018-08" db="UniProtKB">
        <authorList>
            <consortium name="EnsemblPlants"/>
        </authorList>
    </citation>
    <scope>IDENTIFICATION</scope>
    <source>
        <strain evidence="3">cv. Bd21</strain>
    </source>
</reference>
<name>A0A0Q3GSK9_BRADI</name>
<evidence type="ECO:0000313" key="3">
    <source>
        <dbReference type="EnsemblPlants" id="KQK13824"/>
    </source>
</evidence>
<keyword evidence="1" id="KW-0472">Membrane</keyword>
<evidence type="ECO:0000256" key="1">
    <source>
        <dbReference type="SAM" id="Phobius"/>
    </source>
</evidence>
<keyword evidence="1" id="KW-0812">Transmembrane</keyword>
<gene>
    <name evidence="2" type="ORF">BRADI_1g12715v3</name>
</gene>
<feature type="transmembrane region" description="Helical" evidence="1">
    <location>
        <begin position="15"/>
        <end position="32"/>
    </location>
</feature>
<keyword evidence="1" id="KW-1133">Transmembrane helix</keyword>
<dbReference type="Proteomes" id="UP000008810">
    <property type="component" value="Chromosome 1"/>
</dbReference>
<evidence type="ECO:0000313" key="2">
    <source>
        <dbReference type="EMBL" id="KQK13824.1"/>
    </source>
</evidence>
<evidence type="ECO:0000313" key="4">
    <source>
        <dbReference type="Proteomes" id="UP000008810"/>
    </source>
</evidence>
<dbReference type="AlphaFoldDB" id="A0A0Q3GSK9"/>
<organism evidence="2">
    <name type="scientific">Brachypodium distachyon</name>
    <name type="common">Purple false brome</name>
    <name type="synonym">Trachynia distachya</name>
    <dbReference type="NCBI Taxonomy" id="15368"/>
    <lineage>
        <taxon>Eukaryota</taxon>
        <taxon>Viridiplantae</taxon>
        <taxon>Streptophyta</taxon>
        <taxon>Embryophyta</taxon>
        <taxon>Tracheophyta</taxon>
        <taxon>Spermatophyta</taxon>
        <taxon>Magnoliopsida</taxon>
        <taxon>Liliopsida</taxon>
        <taxon>Poales</taxon>
        <taxon>Poaceae</taxon>
        <taxon>BOP clade</taxon>
        <taxon>Pooideae</taxon>
        <taxon>Stipodae</taxon>
        <taxon>Brachypodieae</taxon>
        <taxon>Brachypodium</taxon>
    </lineage>
</organism>
<dbReference type="EnsemblPlants" id="KQK13824">
    <property type="protein sequence ID" value="KQK13824"/>
    <property type="gene ID" value="BRADI_1g12715v3"/>
</dbReference>
<sequence length="127" mass="14495">MAWLCLPCSNLGTEGVLFCAAVIHLLFAGWMGRRLHPLRLLPDTTVTAATRRSFYCFWVNGMFSSLVKGGWEWDLHPSRLLPHIQGINCNEQNKFLLFLGYWNAFVIGQSGRTIFFLPEVQEFSLSI</sequence>
<keyword evidence="4" id="KW-1185">Reference proteome</keyword>
<dbReference type="InParanoid" id="A0A0Q3GSK9"/>
<reference evidence="2" key="2">
    <citation type="submission" date="2017-06" db="EMBL/GenBank/DDBJ databases">
        <title>WGS assembly of Brachypodium distachyon.</title>
        <authorList>
            <consortium name="The International Brachypodium Initiative"/>
            <person name="Lucas S."/>
            <person name="Harmon-Smith M."/>
            <person name="Lail K."/>
            <person name="Tice H."/>
            <person name="Grimwood J."/>
            <person name="Bruce D."/>
            <person name="Barry K."/>
            <person name="Shu S."/>
            <person name="Lindquist E."/>
            <person name="Wang M."/>
            <person name="Pitluck S."/>
            <person name="Vogel J.P."/>
            <person name="Garvin D.F."/>
            <person name="Mockler T.C."/>
            <person name="Schmutz J."/>
            <person name="Rokhsar D."/>
            <person name="Bevan M.W."/>
        </authorList>
    </citation>
    <scope>NUCLEOTIDE SEQUENCE</scope>
    <source>
        <strain evidence="2">Bd21</strain>
    </source>
</reference>
<accession>A0A0Q3GSK9</accession>
<dbReference type="Gramene" id="KQK13824">
    <property type="protein sequence ID" value="KQK13824"/>
    <property type="gene ID" value="BRADI_1g12715v3"/>
</dbReference>
<dbReference type="EMBL" id="CM000880">
    <property type="protein sequence ID" value="KQK13824.1"/>
    <property type="molecule type" value="Genomic_DNA"/>
</dbReference>